<evidence type="ECO:0000313" key="3">
    <source>
        <dbReference type="Proteomes" id="UP000462362"/>
    </source>
</evidence>
<proteinExistence type="predicted"/>
<dbReference type="GO" id="GO:0006313">
    <property type="term" value="P:DNA transposition"/>
    <property type="evidence" value="ECO:0007669"/>
    <property type="project" value="InterPro"/>
</dbReference>
<dbReference type="AlphaFoldDB" id="A0A6I3S449"/>
<dbReference type="EMBL" id="WNCL01000013">
    <property type="protein sequence ID" value="MTU43114.1"/>
    <property type="molecule type" value="Genomic_DNA"/>
</dbReference>
<gene>
    <name evidence="2" type="ORF">GMD42_05670</name>
</gene>
<organism evidence="2 3">
    <name type="scientific">Parasutterella excrementihominis</name>
    <dbReference type="NCBI Taxonomy" id="487175"/>
    <lineage>
        <taxon>Bacteria</taxon>
        <taxon>Pseudomonadati</taxon>
        <taxon>Pseudomonadota</taxon>
        <taxon>Betaproteobacteria</taxon>
        <taxon>Burkholderiales</taxon>
        <taxon>Sutterellaceae</taxon>
        <taxon>Parasutterella</taxon>
    </lineage>
</organism>
<feature type="compositionally biased region" description="Polar residues" evidence="1">
    <location>
        <begin position="162"/>
        <end position="173"/>
    </location>
</feature>
<dbReference type="Proteomes" id="UP000462362">
    <property type="component" value="Unassembled WGS sequence"/>
</dbReference>
<dbReference type="RefSeq" id="WP_021868185.1">
    <property type="nucleotide sequence ID" value="NZ_CAUABC010000043.1"/>
</dbReference>
<dbReference type="Gene3D" id="1.10.10.10">
    <property type="entry name" value="Winged helix-like DNA-binding domain superfamily/Winged helix DNA-binding domain"/>
    <property type="match status" value="1"/>
</dbReference>
<feature type="compositionally biased region" description="Basic and acidic residues" evidence="1">
    <location>
        <begin position="174"/>
        <end position="187"/>
    </location>
</feature>
<feature type="region of interest" description="Disordered" evidence="1">
    <location>
        <begin position="66"/>
        <end position="145"/>
    </location>
</feature>
<evidence type="ECO:0000313" key="2">
    <source>
        <dbReference type="EMBL" id="MTU43114.1"/>
    </source>
</evidence>
<name>A0A6I3S449_9BURK</name>
<feature type="region of interest" description="Disordered" evidence="1">
    <location>
        <begin position="224"/>
        <end position="245"/>
    </location>
</feature>
<comment type="caution">
    <text evidence="2">The sequence shown here is derived from an EMBL/GenBank/DDBJ whole genome shotgun (WGS) entry which is preliminary data.</text>
</comment>
<feature type="region of interest" description="Disordered" evidence="1">
    <location>
        <begin position="159"/>
        <end position="201"/>
    </location>
</feature>
<feature type="compositionally biased region" description="Low complexity" evidence="1">
    <location>
        <begin position="107"/>
        <end position="125"/>
    </location>
</feature>
<reference evidence="2 3" key="1">
    <citation type="journal article" date="2019" name="Nat. Med.">
        <title>A library of human gut bacterial isolates paired with longitudinal multiomics data enables mechanistic microbiome research.</title>
        <authorList>
            <person name="Poyet M."/>
            <person name="Groussin M."/>
            <person name="Gibbons S.M."/>
            <person name="Avila-Pacheco J."/>
            <person name="Jiang X."/>
            <person name="Kearney S.M."/>
            <person name="Perrotta A.R."/>
            <person name="Berdy B."/>
            <person name="Zhao S."/>
            <person name="Lieberman T.D."/>
            <person name="Swanson P.K."/>
            <person name="Smith M."/>
            <person name="Roesemann S."/>
            <person name="Alexander J.E."/>
            <person name="Rich S.A."/>
            <person name="Livny J."/>
            <person name="Vlamakis H."/>
            <person name="Clish C."/>
            <person name="Bullock K."/>
            <person name="Deik A."/>
            <person name="Scott J."/>
            <person name="Pierce K.A."/>
            <person name="Xavier R.J."/>
            <person name="Alm E.J."/>
        </authorList>
    </citation>
    <scope>NUCLEOTIDE SEQUENCE [LARGE SCALE GENOMIC DNA]</scope>
    <source>
        <strain evidence="2 3">BIOML-A2</strain>
    </source>
</reference>
<feature type="compositionally biased region" description="Low complexity" evidence="1">
    <location>
        <begin position="66"/>
        <end position="77"/>
    </location>
</feature>
<dbReference type="InterPro" id="IPR009057">
    <property type="entry name" value="Homeodomain-like_sf"/>
</dbReference>
<dbReference type="Pfam" id="PF01527">
    <property type="entry name" value="HTH_Tnp_1"/>
    <property type="match status" value="1"/>
</dbReference>
<accession>A0A6I3S449</accession>
<dbReference type="InterPro" id="IPR002514">
    <property type="entry name" value="Transposase_8"/>
</dbReference>
<dbReference type="InterPro" id="IPR036388">
    <property type="entry name" value="WH-like_DNA-bd_sf"/>
</dbReference>
<sequence>MEQKRTRRTFDPSFKHHAALRVVEGKEKAAAVAADLGINIVSLYNWVKDYEKTKATAIANATSQAAQAAESAPTTQTPVETPSPIETPADEAPRRPKLQLKKRPQETTEAPAPTTVSPAAAESTPAPAPAFNNEPRVFSPTPEPAAQDIHLTPEVKEPAFETTASYSGPSSDNNARRENFQQRDKGNRRNSLFQRTMRGRNASKNEKALHDSFIQSAVNNAVASAQAKKAQENRPQPPKHNPNIYQVPVYDTESELRMDTASEGQEHEEPKWPIPSASQGRSWKVMHALDQRPNYKEESAKFGYVDEFDLPAENLPEVWAILDLMQKNADKHAFEEMVHSKDLNVPPEVLADPRTMVVSGPNVPNKPWLRKPRLNPIAEDFFQTTPDYSKSVYETYGGITLRLAKNSTGSPILLVEPSPNGGKDVTIDFSKFDRFVDDFYGDFVRDCKTVMMKQNPKEYPSLNAFIRIPDEPMWNPKLWAGVRTFNWRDGESLSEAWIRYAYDQRRNSRHQKYFYRTDRE</sequence>
<feature type="region of interest" description="Disordered" evidence="1">
    <location>
        <begin position="259"/>
        <end position="279"/>
    </location>
</feature>
<dbReference type="SUPFAM" id="SSF46689">
    <property type="entry name" value="Homeodomain-like"/>
    <property type="match status" value="1"/>
</dbReference>
<evidence type="ECO:0000256" key="1">
    <source>
        <dbReference type="SAM" id="MobiDB-lite"/>
    </source>
</evidence>
<feature type="compositionally biased region" description="Basic and acidic residues" evidence="1">
    <location>
        <begin position="259"/>
        <end position="271"/>
    </location>
</feature>
<dbReference type="GO" id="GO:0003677">
    <property type="term" value="F:DNA binding"/>
    <property type="evidence" value="ECO:0007669"/>
    <property type="project" value="InterPro"/>
</dbReference>
<protein>
    <submittedName>
        <fullName evidence="2">Transposase</fullName>
    </submittedName>
</protein>
<dbReference type="GO" id="GO:0004803">
    <property type="term" value="F:transposase activity"/>
    <property type="evidence" value="ECO:0007669"/>
    <property type="project" value="InterPro"/>
</dbReference>